<dbReference type="PANTHER" id="PTHR13900">
    <property type="entry name" value="TRANSCRIPTION INITIATION FACTOR TFIID"/>
    <property type="match status" value="1"/>
</dbReference>
<dbReference type="Pfam" id="PF09247">
    <property type="entry name" value="TBP-binding"/>
    <property type="match status" value="1"/>
</dbReference>
<feature type="region of interest" description="Disordered" evidence="5">
    <location>
        <begin position="577"/>
        <end position="599"/>
    </location>
</feature>
<dbReference type="GO" id="GO:0016251">
    <property type="term" value="F:RNA polymerase II general transcription initiation factor activity"/>
    <property type="evidence" value="ECO:0007669"/>
    <property type="project" value="InterPro"/>
</dbReference>
<feature type="compositionally biased region" description="Polar residues" evidence="5">
    <location>
        <begin position="154"/>
        <end position="182"/>
    </location>
</feature>
<reference evidence="9" key="1">
    <citation type="journal article" date="2023" name="Mol. Biol. Evol.">
        <title>Third-Generation Sequencing Reveals the Adaptive Role of the Epigenome in Three Deep-Sea Polychaetes.</title>
        <authorList>
            <person name="Perez M."/>
            <person name="Aroh O."/>
            <person name="Sun Y."/>
            <person name="Lan Y."/>
            <person name="Juniper S.K."/>
            <person name="Young C.R."/>
            <person name="Angers B."/>
            <person name="Qian P.Y."/>
        </authorList>
    </citation>
    <scope>NUCLEOTIDE SEQUENCE</scope>
    <source>
        <strain evidence="9">R07B-5</strain>
    </source>
</reference>
<evidence type="ECO:0000256" key="4">
    <source>
        <dbReference type="ARBA" id="ARBA00023242"/>
    </source>
</evidence>
<evidence type="ECO:0000259" key="6">
    <source>
        <dbReference type="Pfam" id="PF09247"/>
    </source>
</evidence>
<dbReference type="GO" id="GO:0005669">
    <property type="term" value="C:transcription factor TFIID complex"/>
    <property type="evidence" value="ECO:0007669"/>
    <property type="project" value="InterPro"/>
</dbReference>
<feature type="compositionally biased region" description="Acidic residues" evidence="5">
    <location>
        <begin position="68"/>
        <end position="90"/>
    </location>
</feature>
<feature type="region of interest" description="Disordered" evidence="5">
    <location>
        <begin position="1202"/>
        <end position="1225"/>
    </location>
</feature>
<sequence>MDSEDEHEHEQEGGDTTPTSTVSLTGFIFGNINKKGELVDDVLDEESKRHLSGLSALGIGSMVKEITGDVEEYERDGDEDGDLPSDDGDGDDVKLATAIDYSDITEVAEEDEADVRKYRDAMATMKTSTEGTEHDDYDEDIQPDTKLMPPPSWVPNQSDPSQETDKLASSLSQSGHMTSEQVVPSGALCVKTEMSDENAANLKTPLAAMLPKEYENIDLREWFPEFRPGKVLRFSKLFRPIHVPHVWKRKKKKKPEEEDGKSADIRKSTDSKPDAKIKSEPESATSPNRVDDKQLLEGDTCIKLESKEVEEEDYWPYRLNLGRPARPDELMPDDTEEFLRQEDDGTAENKENGKDGEQMPEIPAWRYGPAQLWYDMMGVDETGQGFDYGFKLKQKEEEADVSSDDDHPPHDSDASPPSVTHLPEEAYHMVTQTQWEDDVIWNGDEVRQKVLQSMGERGVTAGWIPSCNSRTAEQYAQQVLGKPQPGLLGGCKPGGFSMGKYLGAAMQKGVSMQGHGGLGQDRDRAEDTTWYSMFPIENEDLVYGCWEDDVIWDAEAMDRIPEPPTLVLDPNDENIILGIPEDRSPEKEQEETSTKKEKEVKKSKILLGKAGILKEEEEEIEEEPNTLQSRNPFNLSNDEYYNPKLTTDNALRTNLGGGLLQHSTVACELRQPFFPTHLGPMKLRTFHRPPLKKYSHGVMSTPGPHPVLPLLKTIRRKAKLREQERAASGGGEMFFMRTPEDLTGKDGEIILAEYSEEFPPLMMQVGMATKVKNYYKRKPGKDNNPPQFKYGELAYAHTSPFLSPLNPGQCIPAFENNMFRATIYSHQVPDTDFLVIRTRQHYYVREVDSIYTIGQECPLYEVPGPNSKRANNFIRDFLQVFIYRLFWKSKDMPRRIKMEEIKKAFPSHSESSIRKRLKLCADFKRTGMDSNWWVLKSDFRLPTEEEMRAMVCPEQCCGYYSMLAAEQRLKDAGYGERSIFAPEDDDEDNQVKMDDEVKAAPWNTTRAYIAAMKGRCLLALTGVADPSGCGEGFSYVKVPNKPQQSKDESNSQTPVKRTVTGTDADLRKLSLKDAKQLLRKFGVAEAEIKKLSRWEVIDVVRTMSTEQAKAGQEGMTKFARGNRFSVAEHQEKYKEECHRIFELQNRVLASDEVLSTDEDSSSGDESDLEEMGKNIENMLANKKTSSQILLEQEEAERRELQKMMQGDDFGKKDKKKKDDDSDAQGVKKLKITRTFRNEGGQQYTRTEIVRRPTIIDTYVRIRQTRDNAFIRSFATLDESQKEEMKKERRRLQEKLRRIKRNQEKERQMALQPPAPKKQKKKKKKEMAALKLKCGACGQIGHMRTNKECPLYHRLEGSASTAPITVAMSEEQEEALEKSDLVDQDLINVEGTKVTISKQLVKHADQVRRKALVLTFPKQVAESKKRRRAGTVIHCDYLKKPHKSSNRRRTDPVVSMSSIFENLLNELREIPNVCICQ</sequence>
<dbReference type="SUPFAM" id="SSF47055">
    <property type="entry name" value="TAF(II)230 TBP-binding fragment"/>
    <property type="match status" value="1"/>
</dbReference>
<dbReference type="Proteomes" id="UP001209878">
    <property type="component" value="Unassembled WGS sequence"/>
</dbReference>
<dbReference type="InterPro" id="IPR040240">
    <property type="entry name" value="TAF1"/>
</dbReference>
<feature type="region of interest" description="Disordered" evidence="5">
    <location>
        <begin position="124"/>
        <end position="183"/>
    </location>
</feature>
<feature type="region of interest" description="Disordered" evidence="5">
    <location>
        <begin position="395"/>
        <end position="420"/>
    </location>
</feature>
<feature type="domain" description="TAFII-230 TBP-binding" evidence="6">
    <location>
        <begin position="20"/>
        <end position="69"/>
    </location>
</feature>
<evidence type="ECO:0000259" key="7">
    <source>
        <dbReference type="Pfam" id="PF12157"/>
    </source>
</evidence>
<feature type="region of interest" description="Disordered" evidence="5">
    <location>
        <begin position="67"/>
        <end position="93"/>
    </location>
</feature>
<keyword evidence="2" id="KW-0805">Transcription regulation</keyword>
<dbReference type="InterPro" id="IPR041670">
    <property type="entry name" value="Znf-CCHC_6"/>
</dbReference>
<feature type="region of interest" description="Disordered" evidence="5">
    <location>
        <begin position="1039"/>
        <end position="1060"/>
    </location>
</feature>
<feature type="compositionally biased region" description="Polar residues" evidence="5">
    <location>
        <begin position="1050"/>
        <end position="1060"/>
    </location>
</feature>
<feature type="compositionally biased region" description="Basic and acidic residues" evidence="5">
    <location>
        <begin position="1"/>
        <end position="12"/>
    </location>
</feature>
<dbReference type="PANTHER" id="PTHR13900:SF0">
    <property type="entry name" value="TRANSCRIPTION INITIATION FACTOR TFIID SUBUNIT 1"/>
    <property type="match status" value="1"/>
</dbReference>
<comment type="subcellular location">
    <subcellularLocation>
        <location evidence="1">Nucleus</location>
    </subcellularLocation>
</comment>
<dbReference type="InterPro" id="IPR009067">
    <property type="entry name" value="TAF_II_230-bd"/>
</dbReference>
<dbReference type="GO" id="GO:0004402">
    <property type="term" value="F:histone acetyltransferase activity"/>
    <property type="evidence" value="ECO:0007669"/>
    <property type="project" value="InterPro"/>
</dbReference>
<feature type="region of interest" description="Disordered" evidence="5">
    <location>
        <begin position="247"/>
        <end position="361"/>
    </location>
</feature>
<accession>A0AAD9NSK7</accession>
<dbReference type="Pfam" id="PF12157">
    <property type="entry name" value="DUF3591"/>
    <property type="match status" value="1"/>
</dbReference>
<dbReference type="InterPro" id="IPR036741">
    <property type="entry name" value="TAFII-230_TBP-bd_sf"/>
</dbReference>
<keyword evidence="3" id="KW-0804">Transcription</keyword>
<feature type="compositionally biased region" description="Basic and acidic residues" evidence="5">
    <location>
        <begin position="404"/>
        <end position="413"/>
    </location>
</feature>
<feature type="compositionally biased region" description="Basic and acidic residues" evidence="5">
    <location>
        <begin position="289"/>
        <end position="307"/>
    </location>
</feature>
<evidence type="ECO:0000313" key="10">
    <source>
        <dbReference type="Proteomes" id="UP001209878"/>
    </source>
</evidence>
<feature type="compositionally biased region" description="Basic and acidic residues" evidence="5">
    <location>
        <begin position="580"/>
        <end position="599"/>
    </location>
</feature>
<organism evidence="9 10">
    <name type="scientific">Ridgeia piscesae</name>
    <name type="common">Tubeworm</name>
    <dbReference type="NCBI Taxonomy" id="27915"/>
    <lineage>
        <taxon>Eukaryota</taxon>
        <taxon>Metazoa</taxon>
        <taxon>Spiralia</taxon>
        <taxon>Lophotrochozoa</taxon>
        <taxon>Annelida</taxon>
        <taxon>Polychaeta</taxon>
        <taxon>Sedentaria</taxon>
        <taxon>Canalipalpata</taxon>
        <taxon>Sabellida</taxon>
        <taxon>Siboglinidae</taxon>
        <taxon>Ridgeia</taxon>
    </lineage>
</organism>
<comment type="caution">
    <text evidence="9">The sequence shown here is derived from an EMBL/GenBank/DDBJ whole genome shotgun (WGS) entry which is preliminary data.</text>
</comment>
<feature type="domain" description="Transcription initiation factor TFIID subunit 1 histone acetyltransferase" evidence="7">
    <location>
        <begin position="633"/>
        <end position="1098"/>
    </location>
</feature>
<proteinExistence type="predicted"/>
<dbReference type="InterPro" id="IPR022591">
    <property type="entry name" value="TAF1_HAT_dom"/>
</dbReference>
<dbReference type="EMBL" id="JAODUO010000573">
    <property type="protein sequence ID" value="KAK2177894.1"/>
    <property type="molecule type" value="Genomic_DNA"/>
</dbReference>
<feature type="compositionally biased region" description="Acidic residues" evidence="5">
    <location>
        <begin position="133"/>
        <end position="142"/>
    </location>
</feature>
<feature type="compositionally biased region" description="Basic and acidic residues" evidence="5">
    <location>
        <begin position="254"/>
        <end position="281"/>
    </location>
</feature>
<feature type="domain" description="Zinc knuckle" evidence="8">
    <location>
        <begin position="1330"/>
        <end position="1373"/>
    </location>
</feature>
<evidence type="ECO:0000256" key="1">
    <source>
        <dbReference type="ARBA" id="ARBA00004123"/>
    </source>
</evidence>
<evidence type="ECO:0000256" key="3">
    <source>
        <dbReference type="ARBA" id="ARBA00023163"/>
    </source>
</evidence>
<dbReference type="Pfam" id="PF15288">
    <property type="entry name" value="zf-CCHC_6"/>
    <property type="match status" value="1"/>
</dbReference>
<dbReference type="GO" id="GO:0017025">
    <property type="term" value="F:TBP-class protein binding"/>
    <property type="evidence" value="ECO:0007669"/>
    <property type="project" value="InterPro"/>
</dbReference>
<feature type="region of interest" description="Disordered" evidence="5">
    <location>
        <begin position="1"/>
        <end position="23"/>
    </location>
</feature>
<evidence type="ECO:0000256" key="5">
    <source>
        <dbReference type="SAM" id="MobiDB-lite"/>
    </source>
</evidence>
<keyword evidence="4" id="KW-0539">Nucleus</keyword>
<evidence type="ECO:0000256" key="2">
    <source>
        <dbReference type="ARBA" id="ARBA00023015"/>
    </source>
</evidence>
<protein>
    <recommendedName>
        <fullName evidence="11">Transcription initiation factor TFIID subunit 1</fullName>
    </recommendedName>
</protein>
<evidence type="ECO:0000259" key="8">
    <source>
        <dbReference type="Pfam" id="PF15288"/>
    </source>
</evidence>
<gene>
    <name evidence="9" type="ORF">NP493_573g01008</name>
</gene>
<name>A0AAD9NSK7_RIDPI</name>
<evidence type="ECO:0008006" key="11">
    <source>
        <dbReference type="Google" id="ProtNLM"/>
    </source>
</evidence>
<feature type="compositionally biased region" description="Basic and acidic residues" evidence="5">
    <location>
        <begin position="337"/>
        <end position="357"/>
    </location>
</feature>
<keyword evidence="10" id="KW-1185">Reference proteome</keyword>
<evidence type="ECO:0000313" key="9">
    <source>
        <dbReference type="EMBL" id="KAK2177894.1"/>
    </source>
</evidence>
<dbReference type="Gene3D" id="1.10.1100.10">
    <property type="entry name" value="TAFII-230 TBP-binding domain"/>
    <property type="match status" value="1"/>
</dbReference>
<feature type="compositionally biased region" description="Basic and acidic residues" evidence="5">
    <location>
        <begin position="1208"/>
        <end position="1219"/>
    </location>
</feature>
<dbReference type="GO" id="GO:0051123">
    <property type="term" value="P:RNA polymerase II preinitiation complex assembly"/>
    <property type="evidence" value="ECO:0007669"/>
    <property type="project" value="TreeGrafter"/>
</dbReference>
<feature type="region of interest" description="Disordered" evidence="5">
    <location>
        <begin position="1299"/>
        <end position="1324"/>
    </location>
</feature>